<dbReference type="AlphaFoldDB" id="A0A0B5EWX3"/>
<feature type="compositionally biased region" description="Low complexity" evidence="1">
    <location>
        <begin position="394"/>
        <end position="406"/>
    </location>
</feature>
<feature type="compositionally biased region" description="Polar residues" evidence="1">
    <location>
        <begin position="112"/>
        <end position="129"/>
    </location>
</feature>
<feature type="compositionally biased region" description="Low complexity" evidence="1">
    <location>
        <begin position="175"/>
        <end position="194"/>
    </location>
</feature>
<feature type="transmembrane region" description="Helical" evidence="2">
    <location>
        <begin position="285"/>
        <end position="304"/>
    </location>
</feature>
<feature type="region of interest" description="Disordered" evidence="1">
    <location>
        <begin position="391"/>
        <end position="416"/>
    </location>
</feature>
<keyword evidence="2" id="KW-1133">Transmembrane helix</keyword>
<dbReference type="KEGG" id="sals:SLNWT_2805"/>
<dbReference type="Proteomes" id="UP000031523">
    <property type="component" value="Chromosome"/>
</dbReference>
<feature type="compositionally biased region" description="Pro residues" evidence="1">
    <location>
        <begin position="130"/>
        <end position="140"/>
    </location>
</feature>
<evidence type="ECO:0000313" key="4">
    <source>
        <dbReference type="Proteomes" id="UP000031523"/>
    </source>
</evidence>
<name>A0A0B5EWX3_STRA4</name>
<evidence type="ECO:0000256" key="1">
    <source>
        <dbReference type="SAM" id="MobiDB-lite"/>
    </source>
</evidence>
<keyword evidence="2" id="KW-0812">Transmembrane</keyword>
<evidence type="ECO:0000313" key="3">
    <source>
        <dbReference type="EMBL" id="AJE83181.1"/>
    </source>
</evidence>
<reference evidence="3 4" key="1">
    <citation type="submission" date="2015-01" db="EMBL/GenBank/DDBJ databases">
        <title>Enhanced salinomycin production by adjusting the supply of polyketide extender units in Streptomyce albus DSM 41398.</title>
        <authorList>
            <person name="Lu C."/>
        </authorList>
    </citation>
    <scope>NUCLEOTIDE SEQUENCE [LARGE SCALE GENOMIC DNA]</scope>
    <source>
        <strain evidence="4">ATCC 21838 / DSM 41398 / FERM P-419 / JCM 4703 / NBRC 107858</strain>
    </source>
</reference>
<protein>
    <submittedName>
        <fullName evidence="3">Uncharacterized protein</fullName>
    </submittedName>
</protein>
<keyword evidence="4" id="KW-1185">Reference proteome</keyword>
<feature type="transmembrane region" description="Helical" evidence="2">
    <location>
        <begin position="23"/>
        <end position="41"/>
    </location>
</feature>
<evidence type="ECO:0000256" key="2">
    <source>
        <dbReference type="SAM" id="Phobius"/>
    </source>
</evidence>
<feature type="region of interest" description="Disordered" evidence="1">
    <location>
        <begin position="105"/>
        <end position="248"/>
    </location>
</feature>
<feature type="transmembrane region" description="Helical" evidence="2">
    <location>
        <begin position="310"/>
        <end position="329"/>
    </location>
</feature>
<feature type="compositionally biased region" description="Gly residues" evidence="1">
    <location>
        <begin position="407"/>
        <end position="416"/>
    </location>
</feature>
<sequence length="416" mass="44371">MLGVLGLGSAGVTLLSREGPGRWVATAASALCGLLVLLLVVRQLRAAAQFRRAEHLAALDDLAAADRGVEAAVRLRPPRQSQGGYQGGYQAGYQQAAYQWAAQTPPPAYTVPQPTRGQQSPPEWQSPPTWQGPPAEPFPPAERRRERPPPAERRREQPPPKDQVPEGRVPPVTERPAPSQQQQQQWQRQQQQPGRPRDGGWGPAPDVESPVPPLADTGGYGYPGPSSFDYPLLPPLPPPPPPAYQQSGDTQDSLLLAALWEATHTRLRLYHETALKQANRSFRNAQSAMGTGFALLVVFTVLAVKAPTSAASIVSGALGLTSAGLAGYVSRTFIRSQEIAAGHLRAFFSQPLEFSRYLAAERLIADAELTSEQRAGILGDLVRGMVSPQVGDAQGQSGAQGFPGAQGSPGGQGGTW</sequence>
<dbReference type="EMBL" id="CP010519">
    <property type="protein sequence ID" value="AJE83181.1"/>
    <property type="molecule type" value="Genomic_DNA"/>
</dbReference>
<keyword evidence="2" id="KW-0472">Membrane</keyword>
<gene>
    <name evidence="3" type="ORF">SLNWT_2805</name>
</gene>
<feature type="compositionally biased region" description="Basic and acidic residues" evidence="1">
    <location>
        <begin position="141"/>
        <end position="165"/>
    </location>
</feature>
<organism evidence="3 4">
    <name type="scientific">Streptomyces albus (strain ATCC 21838 / DSM 41398 / FERM P-419 / JCM 4703 / NBRC 107858)</name>
    <dbReference type="NCBI Taxonomy" id="1081613"/>
    <lineage>
        <taxon>Bacteria</taxon>
        <taxon>Bacillati</taxon>
        <taxon>Actinomycetota</taxon>
        <taxon>Actinomycetes</taxon>
        <taxon>Kitasatosporales</taxon>
        <taxon>Streptomycetaceae</taxon>
        <taxon>Streptomyces</taxon>
    </lineage>
</organism>
<feature type="compositionally biased region" description="Pro residues" evidence="1">
    <location>
        <begin position="232"/>
        <end position="243"/>
    </location>
</feature>
<accession>A0A0B5EWX3</accession>
<proteinExistence type="predicted"/>